<dbReference type="PANTHER" id="PTHR12992:SF24">
    <property type="entry name" value="PEROXISOMAL COENZYME A DIPHOSPHATASE NUDT7"/>
    <property type="match status" value="1"/>
</dbReference>
<keyword evidence="9" id="KW-1185">Reference proteome</keyword>
<dbReference type="GO" id="GO:0046872">
    <property type="term" value="F:metal ion binding"/>
    <property type="evidence" value="ECO:0007669"/>
    <property type="project" value="UniProtKB-KW"/>
</dbReference>
<dbReference type="Gene3D" id="3.90.79.10">
    <property type="entry name" value="Nucleoside Triphosphate Pyrophosphohydrolase"/>
    <property type="match status" value="1"/>
</dbReference>
<dbReference type="SUPFAM" id="SSF55811">
    <property type="entry name" value="Nudix"/>
    <property type="match status" value="1"/>
</dbReference>
<feature type="domain" description="Nudix hydrolase" evidence="7">
    <location>
        <begin position="30"/>
        <end position="171"/>
    </location>
</feature>
<dbReference type="InterPro" id="IPR045121">
    <property type="entry name" value="CoAse"/>
</dbReference>
<evidence type="ECO:0000256" key="1">
    <source>
        <dbReference type="ARBA" id="ARBA00001936"/>
    </source>
</evidence>
<evidence type="ECO:0000256" key="3">
    <source>
        <dbReference type="ARBA" id="ARBA00022723"/>
    </source>
</evidence>
<keyword evidence="5" id="KW-0460">Magnesium</keyword>
<dbReference type="InterPro" id="IPR020084">
    <property type="entry name" value="NUDIX_hydrolase_CS"/>
</dbReference>
<keyword evidence="4 8" id="KW-0378">Hydrolase</keyword>
<dbReference type="STRING" id="1198029.A0A1U7LGC7"/>
<dbReference type="CDD" id="cd03426">
    <property type="entry name" value="NUDIX_CoAse_Nudt7"/>
    <property type="match status" value="1"/>
</dbReference>
<evidence type="ECO:0000313" key="8">
    <source>
        <dbReference type="EMBL" id="OLL21710.1"/>
    </source>
</evidence>
<organism evidence="8 9">
    <name type="scientific">Neolecta irregularis (strain DAH-3)</name>
    <dbReference type="NCBI Taxonomy" id="1198029"/>
    <lineage>
        <taxon>Eukaryota</taxon>
        <taxon>Fungi</taxon>
        <taxon>Dikarya</taxon>
        <taxon>Ascomycota</taxon>
        <taxon>Taphrinomycotina</taxon>
        <taxon>Neolectales</taxon>
        <taxon>Neolectaceae</taxon>
        <taxon>Neolecta</taxon>
    </lineage>
</organism>
<comment type="caution">
    <text evidence="8">The sequence shown here is derived from an EMBL/GenBank/DDBJ whole genome shotgun (WGS) entry which is preliminary data.</text>
</comment>
<proteinExistence type="predicted"/>
<evidence type="ECO:0000256" key="6">
    <source>
        <dbReference type="ARBA" id="ARBA00023211"/>
    </source>
</evidence>
<protein>
    <submittedName>
        <fullName evidence="8">Nudix hydrolase 15, mitochondrial</fullName>
    </submittedName>
</protein>
<dbReference type="GO" id="GO:0034654">
    <property type="term" value="P:nucleobase-containing compound biosynthetic process"/>
    <property type="evidence" value="ECO:0007669"/>
    <property type="project" value="UniProtKB-ARBA"/>
</dbReference>
<comment type="cofactor">
    <cofactor evidence="2">
        <name>Mg(2+)</name>
        <dbReference type="ChEBI" id="CHEBI:18420"/>
    </cofactor>
</comment>
<dbReference type="OrthoDB" id="206213at2759"/>
<dbReference type="InterPro" id="IPR015797">
    <property type="entry name" value="NUDIX_hydrolase-like_dom_sf"/>
</dbReference>
<keyword evidence="3" id="KW-0479">Metal-binding</keyword>
<gene>
    <name evidence="8" type="ORF">NEOLI_005346</name>
</gene>
<dbReference type="GO" id="GO:0008893">
    <property type="term" value="F:guanosine-3',5'-bis(diphosphate) 3'-diphosphatase activity"/>
    <property type="evidence" value="ECO:0007669"/>
    <property type="project" value="UniProtKB-ARBA"/>
</dbReference>
<dbReference type="PROSITE" id="PS00893">
    <property type="entry name" value="NUDIX_BOX"/>
    <property type="match status" value="1"/>
</dbReference>
<dbReference type="Pfam" id="PF00293">
    <property type="entry name" value="NUDIX"/>
    <property type="match status" value="1"/>
</dbReference>
<dbReference type="EMBL" id="LXFE01004368">
    <property type="protein sequence ID" value="OLL21710.1"/>
    <property type="molecule type" value="Genomic_DNA"/>
</dbReference>
<evidence type="ECO:0000259" key="7">
    <source>
        <dbReference type="PROSITE" id="PS51462"/>
    </source>
</evidence>
<evidence type="ECO:0000313" key="9">
    <source>
        <dbReference type="Proteomes" id="UP000186594"/>
    </source>
</evidence>
<reference evidence="8 9" key="1">
    <citation type="submission" date="2016-04" db="EMBL/GenBank/DDBJ databases">
        <title>Evolutionary innovation and constraint leading to complex multicellularity in the Ascomycota.</title>
        <authorList>
            <person name="Cisse O."/>
            <person name="Nguyen A."/>
            <person name="Hewitt D.A."/>
            <person name="Jedd G."/>
            <person name="Stajich J.E."/>
        </authorList>
    </citation>
    <scope>NUCLEOTIDE SEQUENCE [LARGE SCALE GENOMIC DNA]</scope>
    <source>
        <strain evidence="8 9">DAH-3</strain>
    </source>
</reference>
<sequence>MKLPYLSLSSRECLSRLESFVPAVTSIETCVRASVLVLLFADEEGELRVVLTTRSKNLRSHSGDVSLPGGKADGGEGVWSTARREAFEEIGLPVSIGAPLHIEQLTTLAPHLSRTHIVVTPCIAYLSSILSDGVIRVLDPKEVGDIFTVPFEMFLSKRGYRGGWISWFDKKWAMHEFYPEASQVQVVEQNSESGERKIWGLTARILVEAARV</sequence>
<feature type="non-terminal residue" evidence="8">
    <location>
        <position position="212"/>
    </location>
</feature>
<keyword evidence="6" id="KW-0464">Manganese</keyword>
<dbReference type="FunFam" id="3.90.79.10:FF:000036">
    <property type="entry name" value="Nudix hydrolase 11"/>
    <property type="match status" value="1"/>
</dbReference>
<dbReference type="Proteomes" id="UP000186594">
    <property type="component" value="Unassembled WGS sequence"/>
</dbReference>
<comment type="cofactor">
    <cofactor evidence="1">
        <name>Mn(2+)</name>
        <dbReference type="ChEBI" id="CHEBI:29035"/>
    </cofactor>
</comment>
<dbReference type="GO" id="GO:0005737">
    <property type="term" value="C:cytoplasm"/>
    <property type="evidence" value="ECO:0007669"/>
    <property type="project" value="UniProtKB-ARBA"/>
</dbReference>
<dbReference type="AlphaFoldDB" id="A0A1U7LGC7"/>
<dbReference type="PANTHER" id="PTHR12992">
    <property type="entry name" value="NUDIX HYDROLASE"/>
    <property type="match status" value="1"/>
</dbReference>
<dbReference type="GO" id="GO:0010945">
    <property type="term" value="F:coenzyme A diphosphatase activity"/>
    <property type="evidence" value="ECO:0007669"/>
    <property type="project" value="InterPro"/>
</dbReference>
<dbReference type="GO" id="GO:0090407">
    <property type="term" value="P:organophosphate biosynthetic process"/>
    <property type="evidence" value="ECO:0007669"/>
    <property type="project" value="UniProtKB-ARBA"/>
</dbReference>
<dbReference type="InterPro" id="IPR000086">
    <property type="entry name" value="NUDIX_hydrolase_dom"/>
</dbReference>
<evidence type="ECO:0000256" key="5">
    <source>
        <dbReference type="ARBA" id="ARBA00022842"/>
    </source>
</evidence>
<accession>A0A1U7LGC7</accession>
<dbReference type="GO" id="GO:0015938">
    <property type="term" value="P:coenzyme A catabolic process"/>
    <property type="evidence" value="ECO:0007669"/>
    <property type="project" value="TreeGrafter"/>
</dbReference>
<dbReference type="PROSITE" id="PS51462">
    <property type="entry name" value="NUDIX"/>
    <property type="match status" value="1"/>
</dbReference>
<dbReference type="OMA" id="HSFHFVD"/>
<evidence type="ECO:0000256" key="2">
    <source>
        <dbReference type="ARBA" id="ARBA00001946"/>
    </source>
</evidence>
<evidence type="ECO:0000256" key="4">
    <source>
        <dbReference type="ARBA" id="ARBA00022801"/>
    </source>
</evidence>
<name>A0A1U7LGC7_NEOID</name>